<name>A0ACA9M190_9GLOM</name>
<organism evidence="1 2">
    <name type="scientific">Acaulospora colombiana</name>
    <dbReference type="NCBI Taxonomy" id="27376"/>
    <lineage>
        <taxon>Eukaryota</taxon>
        <taxon>Fungi</taxon>
        <taxon>Fungi incertae sedis</taxon>
        <taxon>Mucoromycota</taxon>
        <taxon>Glomeromycotina</taxon>
        <taxon>Glomeromycetes</taxon>
        <taxon>Diversisporales</taxon>
        <taxon>Acaulosporaceae</taxon>
        <taxon>Acaulospora</taxon>
    </lineage>
</organism>
<dbReference type="EMBL" id="CAJVPT010009691">
    <property type="protein sequence ID" value="CAG8563970.1"/>
    <property type="molecule type" value="Genomic_DNA"/>
</dbReference>
<reference evidence="1" key="1">
    <citation type="submission" date="2021-06" db="EMBL/GenBank/DDBJ databases">
        <authorList>
            <person name="Kallberg Y."/>
            <person name="Tangrot J."/>
            <person name="Rosling A."/>
        </authorList>
    </citation>
    <scope>NUCLEOTIDE SEQUENCE</scope>
    <source>
        <strain evidence="1">CL356</strain>
    </source>
</reference>
<proteinExistence type="predicted"/>
<gene>
    <name evidence="1" type="ORF">ACOLOM_LOCUS5342</name>
</gene>
<dbReference type="Proteomes" id="UP000789525">
    <property type="component" value="Unassembled WGS sequence"/>
</dbReference>
<feature type="non-terminal residue" evidence="1">
    <location>
        <position position="207"/>
    </location>
</feature>
<evidence type="ECO:0000313" key="1">
    <source>
        <dbReference type="EMBL" id="CAG8563970.1"/>
    </source>
</evidence>
<sequence>MTCSLVSVIDPVAGVSKRQLNSQRLVPIWSIAWLENEETWGMKWRVKWQTSLSCHLRPFCAVMATISNPETLTKITAALGVFASSTDKQQIASANDWLQDFQHTIEAWETSTTLLINPDSPDALKTFAAQTLKSKVIYDLNQLPSTQLPLLRDTLVSALQQYSNGPRNILVQVCLALSALAVQMGDWAPTAVQNLIESLGTVPTSVP</sequence>
<comment type="caution">
    <text evidence="1">The sequence shown here is derived from an EMBL/GenBank/DDBJ whole genome shotgun (WGS) entry which is preliminary data.</text>
</comment>
<protein>
    <submittedName>
        <fullName evidence="1">16843_t:CDS:1</fullName>
    </submittedName>
</protein>
<evidence type="ECO:0000313" key="2">
    <source>
        <dbReference type="Proteomes" id="UP000789525"/>
    </source>
</evidence>
<keyword evidence="2" id="KW-1185">Reference proteome</keyword>
<accession>A0ACA9M190</accession>